<organism evidence="2 3">
    <name type="scientific">Agrococcus terreus</name>
    <dbReference type="NCBI Taxonomy" id="574649"/>
    <lineage>
        <taxon>Bacteria</taxon>
        <taxon>Bacillati</taxon>
        <taxon>Actinomycetota</taxon>
        <taxon>Actinomycetes</taxon>
        <taxon>Micrococcales</taxon>
        <taxon>Microbacteriaceae</taxon>
        <taxon>Agrococcus</taxon>
    </lineage>
</organism>
<evidence type="ECO:0000313" key="3">
    <source>
        <dbReference type="Proteomes" id="UP000626982"/>
    </source>
</evidence>
<protein>
    <submittedName>
        <fullName evidence="2">Uncharacterized protein</fullName>
    </submittedName>
</protein>
<dbReference type="Proteomes" id="UP000626982">
    <property type="component" value="Unassembled WGS sequence"/>
</dbReference>
<keyword evidence="1" id="KW-0812">Transmembrane</keyword>
<gene>
    <name evidence="2" type="ORF">GCM10010968_01510</name>
</gene>
<keyword evidence="1" id="KW-0472">Membrane</keyword>
<proteinExistence type="predicted"/>
<feature type="transmembrane region" description="Helical" evidence="1">
    <location>
        <begin position="398"/>
        <end position="421"/>
    </location>
</feature>
<evidence type="ECO:0000256" key="1">
    <source>
        <dbReference type="SAM" id="Phobius"/>
    </source>
</evidence>
<reference evidence="3" key="1">
    <citation type="journal article" date="2019" name="Int. J. Syst. Evol. Microbiol.">
        <title>The Global Catalogue of Microorganisms (GCM) 10K type strain sequencing project: providing services to taxonomists for standard genome sequencing and annotation.</title>
        <authorList>
            <consortium name="The Broad Institute Genomics Platform"/>
            <consortium name="The Broad Institute Genome Sequencing Center for Infectious Disease"/>
            <person name="Wu L."/>
            <person name="Ma J."/>
        </authorList>
    </citation>
    <scope>NUCLEOTIDE SEQUENCE [LARGE SCALE GENOMIC DNA]</scope>
    <source>
        <strain evidence="3">CGMCC 1.6960</strain>
    </source>
</reference>
<dbReference type="RefSeq" id="WP_188714984.1">
    <property type="nucleotide sequence ID" value="NZ_BAABBD010000001.1"/>
</dbReference>
<keyword evidence="1" id="KW-1133">Transmembrane helix</keyword>
<accession>A0ABQ2KC72</accession>
<comment type="caution">
    <text evidence="2">The sequence shown here is derived from an EMBL/GenBank/DDBJ whole genome shotgun (WGS) entry which is preliminary data.</text>
</comment>
<dbReference type="EMBL" id="BMLM01000001">
    <property type="protein sequence ID" value="GGN77240.1"/>
    <property type="molecule type" value="Genomic_DNA"/>
</dbReference>
<name>A0ABQ2KC72_9MICO</name>
<keyword evidence="3" id="KW-1185">Reference proteome</keyword>
<sequence>MQPHPSDDAPIAEQPVHRVSLDLLEREPRPGLLDRALEVLRTERLIGLVGRDDLMQAAGALAGELAVERSVALVAGADGVEEGLSLEAVAARIARALDAAVLLAPAEDDAAPGLAAAPVSVIPGGFDPDAALAERLEAAMAGSARVVSLVPLDAAAVRPRLPELAQGAGGRAVLVPADGRALVVTESPRFPTWWGAAKPVLAVVAADDRIDLLAWTRRPVAASPGRMQRWAGEADWGIGWNDPSIGVQGDGAAPAVLALQDRLRTTELSELPGVLAAQLGWDAERLAAVAALWREPLSAVPVERIVAAIGAPEAMTRLLHGGDPALEPGAVAYEPRGMGATLADAMILASRPKGDTWWSRYEAWWWRRPGLSTVVGAGILVLIGVLAVAATIDDSWSWWRAIVCAVGAINGIGLLGSAALARRERRQRPAA</sequence>
<feature type="transmembrane region" description="Helical" evidence="1">
    <location>
        <begin position="370"/>
        <end position="392"/>
    </location>
</feature>
<evidence type="ECO:0000313" key="2">
    <source>
        <dbReference type="EMBL" id="GGN77240.1"/>
    </source>
</evidence>